<comment type="caution">
    <text evidence="3">The sequence shown here is derived from an EMBL/GenBank/DDBJ whole genome shotgun (WGS) entry which is preliminary data.</text>
</comment>
<evidence type="ECO:0000313" key="5">
    <source>
        <dbReference type="Proteomes" id="UP001418222"/>
    </source>
</evidence>
<dbReference type="PANTHER" id="PTHR45642:SF150">
    <property type="entry name" value="GDSL ESTERASE_LIPASE EXL3"/>
    <property type="match status" value="1"/>
</dbReference>
<reference evidence="3 5" key="1">
    <citation type="journal article" date="2022" name="Nat. Plants">
        <title>Genomes of leafy and leafless Platanthera orchids illuminate the evolution of mycoheterotrophy.</title>
        <authorList>
            <person name="Li M.H."/>
            <person name="Liu K.W."/>
            <person name="Li Z."/>
            <person name="Lu H.C."/>
            <person name="Ye Q.L."/>
            <person name="Zhang D."/>
            <person name="Wang J.Y."/>
            <person name="Li Y.F."/>
            <person name="Zhong Z.M."/>
            <person name="Liu X."/>
            <person name="Yu X."/>
            <person name="Liu D.K."/>
            <person name="Tu X.D."/>
            <person name="Liu B."/>
            <person name="Hao Y."/>
            <person name="Liao X.Y."/>
            <person name="Jiang Y.T."/>
            <person name="Sun W.H."/>
            <person name="Chen J."/>
            <person name="Chen Y.Q."/>
            <person name="Ai Y."/>
            <person name="Zhai J.W."/>
            <person name="Wu S.S."/>
            <person name="Zhou Z."/>
            <person name="Hsiao Y.Y."/>
            <person name="Wu W.L."/>
            <person name="Chen Y.Y."/>
            <person name="Lin Y.F."/>
            <person name="Hsu J.L."/>
            <person name="Li C.Y."/>
            <person name="Wang Z.W."/>
            <person name="Zhao X."/>
            <person name="Zhong W.Y."/>
            <person name="Ma X.K."/>
            <person name="Ma L."/>
            <person name="Huang J."/>
            <person name="Chen G.Z."/>
            <person name="Huang M.Z."/>
            <person name="Huang L."/>
            <person name="Peng D.H."/>
            <person name="Luo Y.B."/>
            <person name="Zou S.Q."/>
            <person name="Chen S.P."/>
            <person name="Lan S."/>
            <person name="Tsai W.C."/>
            <person name="Van de Peer Y."/>
            <person name="Liu Z.J."/>
        </authorList>
    </citation>
    <scope>NUCLEOTIDE SEQUENCE [LARGE SCALE GENOMIC DNA]</scope>
    <source>
        <strain evidence="3">Lor287</strain>
    </source>
</reference>
<keyword evidence="5" id="KW-1185">Reference proteome</keyword>
<name>A0AAP0GF15_9ASPA</name>
<sequence length="357" mass="39399">MEMRAALSLVIFMVFVRPILFPASGAKETSARPPAILIFGDSIVDTGNNNDVLTVVKCNFPPYGKDFVGHKATGRFSNGKIPSDLIASQIGIKEYVPAYLGIELSAYDLITGVSFASGGSGFDPLTSQLVSAISMDEQLNLFKEYKEKVKAIVGEKKAEYLTCNSAYLVVTGTDDLVNTYFTTPFRRFQFDLLSYINFTVQSASTFIQKLYHLGARKINVVGVPPIGCLPSQRTLAGGIERRCDPTYNKAAIAFNSQLSKETQRLTNSLPKSMIQYVDTYTPLLDIILNASIYGFTESNRGCCGTGTLEVTLTCNSLTTVTCEDASKFVFWDSYHLTERAYEILITKLIQRYGTFMD</sequence>
<dbReference type="InterPro" id="IPR035669">
    <property type="entry name" value="SGNH_plant_lipase-like"/>
</dbReference>
<evidence type="ECO:0000256" key="2">
    <source>
        <dbReference type="SAM" id="SignalP"/>
    </source>
</evidence>
<protein>
    <submittedName>
        <fullName evidence="3">GDSL esterase/lipase EXL3</fullName>
    </submittedName>
</protein>
<dbReference type="EMBL" id="JBBWWQ010000001">
    <property type="protein sequence ID" value="KAK8956688.1"/>
    <property type="molecule type" value="Genomic_DNA"/>
</dbReference>
<keyword evidence="2" id="KW-0732">Signal</keyword>
<dbReference type="CDD" id="cd01837">
    <property type="entry name" value="SGNH_plant_lipase_like"/>
    <property type="match status" value="1"/>
</dbReference>
<comment type="similarity">
    <text evidence="1">Belongs to the 'GDSL' lipolytic enzyme family.</text>
</comment>
<dbReference type="Pfam" id="PF00657">
    <property type="entry name" value="Lipase_GDSL"/>
    <property type="match status" value="1"/>
</dbReference>
<proteinExistence type="inferred from homology"/>
<gene>
    <name evidence="3" type="primary">EXL3</name>
    <name evidence="4" type="ORF">KSP39_PZI000941</name>
    <name evidence="3" type="ORF">KSP39_PZI000942</name>
</gene>
<dbReference type="Proteomes" id="UP001418222">
    <property type="component" value="Unassembled WGS sequence"/>
</dbReference>
<evidence type="ECO:0000313" key="3">
    <source>
        <dbReference type="EMBL" id="KAK8956688.1"/>
    </source>
</evidence>
<dbReference type="SUPFAM" id="SSF52266">
    <property type="entry name" value="SGNH hydrolase"/>
    <property type="match status" value="1"/>
</dbReference>
<feature type="signal peptide" evidence="2">
    <location>
        <begin position="1"/>
        <end position="31"/>
    </location>
</feature>
<dbReference type="InterPro" id="IPR008265">
    <property type="entry name" value="Lipase_GDSL_AS"/>
</dbReference>
<dbReference type="GO" id="GO:0016298">
    <property type="term" value="F:lipase activity"/>
    <property type="evidence" value="ECO:0007669"/>
    <property type="project" value="InterPro"/>
</dbReference>
<dbReference type="InterPro" id="IPR050592">
    <property type="entry name" value="GDSL_lipolytic_enzyme"/>
</dbReference>
<feature type="chain" id="PRO_5044711459" evidence="2">
    <location>
        <begin position="32"/>
        <end position="357"/>
    </location>
</feature>
<dbReference type="InterPro" id="IPR001087">
    <property type="entry name" value="GDSL"/>
</dbReference>
<dbReference type="PANTHER" id="PTHR45642">
    <property type="entry name" value="GDSL ESTERASE/LIPASE EXL3"/>
    <property type="match status" value="1"/>
</dbReference>
<reference evidence="3" key="2">
    <citation type="submission" date="2024-02" db="EMBL/GenBank/DDBJ databases">
        <authorList>
            <person name="Li M.-H."/>
            <person name="Liu K.-W."/>
            <person name="Li Z."/>
            <person name="Lu H.-C."/>
            <person name="Ye Q.-L."/>
            <person name="Zhang D."/>
            <person name="Wang J.-Y."/>
            <person name="Li Y.-F."/>
            <person name="Zhong Z.-M."/>
            <person name="Liu X."/>
            <person name="Yu X."/>
            <person name="Liu D.-K."/>
            <person name="Tu X.-D."/>
            <person name="Liu B."/>
            <person name="Hao Y."/>
            <person name="Liao X.-Y."/>
            <person name="Jiang Y.-T."/>
            <person name="Sun W.-H."/>
            <person name="Chen J."/>
            <person name="Ai Y."/>
            <person name="Zhai J.-W."/>
            <person name="Wu S.-S."/>
            <person name="Zhou Z."/>
            <person name="Hsiao Y.-Y."/>
            <person name="Wu W.-L."/>
            <person name="Chen Y.-Y."/>
            <person name="Lin Y.-F."/>
            <person name="Hsu J.-L."/>
            <person name="Li C.-Y."/>
            <person name="Wang Z.-W."/>
            <person name="Zhao X."/>
            <person name="Zhong W.-Y."/>
            <person name="Ma X.-K."/>
            <person name="Ma L."/>
            <person name="Huang J."/>
            <person name="Chen G.-Z."/>
            <person name="Huang M.-Z."/>
            <person name="Huang L."/>
            <person name="Peng D.-H."/>
            <person name="Luo Y.-B."/>
            <person name="Zou S.-Q."/>
            <person name="Chen S.-P."/>
            <person name="Lan S."/>
            <person name="Tsai W.-C."/>
            <person name="Van De Peer Y."/>
            <person name="Liu Z.-J."/>
        </authorList>
    </citation>
    <scope>NUCLEOTIDE SEQUENCE</scope>
    <source>
        <strain evidence="3">Lor287</strain>
        <tissue evidence="3">Leaf</tissue>
    </source>
</reference>
<dbReference type="PROSITE" id="PS01098">
    <property type="entry name" value="LIPASE_GDSL_SER"/>
    <property type="match status" value="1"/>
</dbReference>
<evidence type="ECO:0000313" key="4">
    <source>
        <dbReference type="EMBL" id="KAK8956691.1"/>
    </source>
</evidence>
<dbReference type="GO" id="GO:0006629">
    <property type="term" value="P:lipid metabolic process"/>
    <property type="evidence" value="ECO:0007669"/>
    <property type="project" value="InterPro"/>
</dbReference>
<dbReference type="FunFam" id="3.40.50.1110:FF:000003">
    <property type="entry name" value="GDSL esterase/lipase APG"/>
    <property type="match status" value="1"/>
</dbReference>
<dbReference type="EMBL" id="JBBWWQ010000001">
    <property type="protein sequence ID" value="KAK8956691.1"/>
    <property type="molecule type" value="Genomic_DNA"/>
</dbReference>
<dbReference type="Gene3D" id="3.40.50.1110">
    <property type="entry name" value="SGNH hydrolase"/>
    <property type="match status" value="1"/>
</dbReference>
<dbReference type="InterPro" id="IPR036514">
    <property type="entry name" value="SGNH_hydro_sf"/>
</dbReference>
<organism evidence="3 5">
    <name type="scientific">Platanthera zijinensis</name>
    <dbReference type="NCBI Taxonomy" id="2320716"/>
    <lineage>
        <taxon>Eukaryota</taxon>
        <taxon>Viridiplantae</taxon>
        <taxon>Streptophyta</taxon>
        <taxon>Embryophyta</taxon>
        <taxon>Tracheophyta</taxon>
        <taxon>Spermatophyta</taxon>
        <taxon>Magnoliopsida</taxon>
        <taxon>Liliopsida</taxon>
        <taxon>Asparagales</taxon>
        <taxon>Orchidaceae</taxon>
        <taxon>Orchidoideae</taxon>
        <taxon>Orchideae</taxon>
        <taxon>Orchidinae</taxon>
        <taxon>Platanthera</taxon>
    </lineage>
</organism>
<dbReference type="AlphaFoldDB" id="A0AAP0GF15"/>
<accession>A0AAP0GF15</accession>
<evidence type="ECO:0000256" key="1">
    <source>
        <dbReference type="ARBA" id="ARBA00008668"/>
    </source>
</evidence>